<dbReference type="Pfam" id="PF13276">
    <property type="entry name" value="HTH_21"/>
    <property type="match status" value="1"/>
</dbReference>
<comment type="caution">
    <text evidence="3">The sequence shown here is derived from an EMBL/GenBank/DDBJ whole genome shotgun (WGS) entry which is preliminary data.</text>
</comment>
<dbReference type="InterPro" id="IPR001584">
    <property type="entry name" value="Integrase_cat-core"/>
</dbReference>
<dbReference type="Pfam" id="PF00665">
    <property type="entry name" value="rve"/>
    <property type="match status" value="1"/>
</dbReference>
<protein>
    <submittedName>
        <fullName evidence="3">Transposase InsO family protein</fullName>
    </submittedName>
</protein>
<dbReference type="InterPro" id="IPR048020">
    <property type="entry name" value="Transpos_IS3"/>
</dbReference>
<dbReference type="PANTHER" id="PTHR46889">
    <property type="entry name" value="TRANSPOSASE INSF FOR INSERTION SEQUENCE IS3B-RELATED"/>
    <property type="match status" value="1"/>
</dbReference>
<evidence type="ECO:0000256" key="1">
    <source>
        <dbReference type="ARBA" id="ARBA00002286"/>
    </source>
</evidence>
<dbReference type="GO" id="GO:0003676">
    <property type="term" value="F:nucleic acid binding"/>
    <property type="evidence" value="ECO:0007669"/>
    <property type="project" value="InterPro"/>
</dbReference>
<comment type="function">
    <text evidence="1">Involved in the transposition of the insertion sequence.</text>
</comment>
<feature type="domain" description="Integrase catalytic" evidence="2">
    <location>
        <begin position="120"/>
        <end position="283"/>
    </location>
</feature>
<sequence length="289" mass="32957">MRFDEHAEYAFPVDFMCACVNVSRSGYYEWRSRPESATSQRRQQLRLLIRTAVDHADGTYGHRRIRAQLQRWGVAVGVELVRLLMGEMGLHPCQPRPRRSSLTTPADTGAIPDLVGRDFTAPMPSVKLVGDITYIPTWSGWVYLATVIDCCTKEVVGYAMDDNYRTPLIIRAVAHATRKGKVRAGAVFHSDRGSNYTSREFGDYLASVGMTRSVGRTGICFDNAMAESFFGVLKNERVNQMVYPTRERARRDITRYIEHWYNHRRLHSALGYNTPSEIYAEHEKQRLAA</sequence>
<proteinExistence type="predicted"/>
<dbReference type="Pfam" id="PF13333">
    <property type="entry name" value="rve_2"/>
    <property type="match status" value="1"/>
</dbReference>
<evidence type="ECO:0000313" key="3">
    <source>
        <dbReference type="EMBL" id="TQN28526.1"/>
    </source>
</evidence>
<dbReference type="SUPFAM" id="SSF53098">
    <property type="entry name" value="Ribonuclease H-like"/>
    <property type="match status" value="1"/>
</dbReference>
<evidence type="ECO:0000313" key="4">
    <source>
        <dbReference type="Proteomes" id="UP000317422"/>
    </source>
</evidence>
<dbReference type="InterPro" id="IPR036397">
    <property type="entry name" value="RNaseH_sf"/>
</dbReference>
<dbReference type="Gene3D" id="3.30.420.10">
    <property type="entry name" value="Ribonuclease H-like superfamily/Ribonuclease H"/>
    <property type="match status" value="1"/>
</dbReference>
<dbReference type="Proteomes" id="UP000317422">
    <property type="component" value="Unassembled WGS sequence"/>
</dbReference>
<dbReference type="EMBL" id="VFQC01000002">
    <property type="protein sequence ID" value="TQN28526.1"/>
    <property type="molecule type" value="Genomic_DNA"/>
</dbReference>
<dbReference type="NCBIfam" id="NF033516">
    <property type="entry name" value="transpos_IS3"/>
    <property type="match status" value="1"/>
</dbReference>
<dbReference type="InterPro" id="IPR025948">
    <property type="entry name" value="HTH-like_dom"/>
</dbReference>
<reference evidence="3 4" key="1">
    <citation type="submission" date="2019-06" db="EMBL/GenBank/DDBJ databases">
        <title>Sequencing the genomes of 1000 actinobacteria strains.</title>
        <authorList>
            <person name="Klenk H.-P."/>
        </authorList>
    </citation>
    <scope>NUCLEOTIDE SEQUENCE [LARGE SCALE GENOMIC DNA]</scope>
    <source>
        <strain evidence="3 4">DSM 45015</strain>
    </source>
</reference>
<keyword evidence="4" id="KW-1185">Reference proteome</keyword>
<evidence type="ECO:0000259" key="2">
    <source>
        <dbReference type="PROSITE" id="PS50994"/>
    </source>
</evidence>
<dbReference type="InterPro" id="IPR050900">
    <property type="entry name" value="Transposase_IS3/IS150/IS904"/>
</dbReference>
<dbReference type="InterPro" id="IPR012337">
    <property type="entry name" value="RNaseH-like_sf"/>
</dbReference>
<dbReference type="PANTHER" id="PTHR46889:SF4">
    <property type="entry name" value="TRANSPOSASE INSO FOR INSERTION SEQUENCE ELEMENT IS911B-RELATED"/>
    <property type="match status" value="1"/>
</dbReference>
<dbReference type="PROSITE" id="PS50994">
    <property type="entry name" value="INTEGRASE"/>
    <property type="match status" value="1"/>
</dbReference>
<gene>
    <name evidence="3" type="ORF">FHX37_3871</name>
</gene>
<dbReference type="GO" id="GO:0015074">
    <property type="term" value="P:DNA integration"/>
    <property type="evidence" value="ECO:0007669"/>
    <property type="project" value="InterPro"/>
</dbReference>
<name>A0A543N9L8_9ACTN</name>
<dbReference type="AlphaFoldDB" id="A0A543N9L8"/>
<accession>A0A543N9L8</accession>
<organism evidence="3 4">
    <name type="scientific">Haloactinospora alba</name>
    <dbReference type="NCBI Taxonomy" id="405555"/>
    <lineage>
        <taxon>Bacteria</taxon>
        <taxon>Bacillati</taxon>
        <taxon>Actinomycetota</taxon>
        <taxon>Actinomycetes</taxon>
        <taxon>Streptosporangiales</taxon>
        <taxon>Nocardiopsidaceae</taxon>
        <taxon>Haloactinospora</taxon>
    </lineage>
</organism>